<feature type="region of interest" description="Disordered" evidence="2">
    <location>
        <begin position="181"/>
        <end position="200"/>
    </location>
</feature>
<evidence type="ECO:0000256" key="2">
    <source>
        <dbReference type="SAM" id="MobiDB-lite"/>
    </source>
</evidence>
<dbReference type="GO" id="GO:0031267">
    <property type="term" value="F:small GTPase binding"/>
    <property type="evidence" value="ECO:0007669"/>
    <property type="project" value="TreeGrafter"/>
</dbReference>
<protein>
    <submittedName>
        <fullName evidence="4">TBC domain-containing protein</fullName>
    </submittedName>
</protein>
<dbReference type="OrthoDB" id="289721at2759"/>
<feature type="compositionally biased region" description="Polar residues" evidence="2">
    <location>
        <begin position="245"/>
        <end position="267"/>
    </location>
</feature>
<feature type="region of interest" description="Disordered" evidence="2">
    <location>
        <begin position="75"/>
        <end position="105"/>
    </location>
</feature>
<evidence type="ECO:0000313" key="5">
    <source>
        <dbReference type="Proteomes" id="UP000243723"/>
    </source>
</evidence>
<feature type="region of interest" description="Disordered" evidence="2">
    <location>
        <begin position="339"/>
        <end position="383"/>
    </location>
</feature>
<keyword evidence="1" id="KW-0175">Coiled coil</keyword>
<feature type="compositionally biased region" description="Low complexity" evidence="2">
    <location>
        <begin position="134"/>
        <end position="146"/>
    </location>
</feature>
<dbReference type="SUPFAM" id="SSF47923">
    <property type="entry name" value="Ypt/Rab-GAP domain of gyp1p"/>
    <property type="match status" value="1"/>
</dbReference>
<evidence type="ECO:0000313" key="4">
    <source>
        <dbReference type="EMBL" id="PSK43719.1"/>
    </source>
</evidence>
<feature type="region of interest" description="Disordered" evidence="2">
    <location>
        <begin position="441"/>
        <end position="465"/>
    </location>
</feature>
<dbReference type="Gene3D" id="1.10.10.750">
    <property type="entry name" value="Ypt/Rab-GAP domain of gyp1p, domain 1"/>
    <property type="match status" value="1"/>
</dbReference>
<dbReference type="InterPro" id="IPR050302">
    <property type="entry name" value="Rab_GAP_TBC_domain"/>
</dbReference>
<name>A0A2P7Z696_9PEZI</name>
<dbReference type="AlphaFoldDB" id="A0A2P7Z696"/>
<feature type="compositionally biased region" description="Polar residues" evidence="2">
    <location>
        <begin position="443"/>
        <end position="465"/>
    </location>
</feature>
<dbReference type="Proteomes" id="UP000243723">
    <property type="component" value="Unassembled WGS sequence"/>
</dbReference>
<feature type="compositionally biased region" description="Low complexity" evidence="2">
    <location>
        <begin position="85"/>
        <end position="97"/>
    </location>
</feature>
<dbReference type="Pfam" id="PF00566">
    <property type="entry name" value="RabGAP-TBC"/>
    <property type="match status" value="1"/>
</dbReference>
<feature type="compositionally biased region" description="Low complexity" evidence="2">
    <location>
        <begin position="354"/>
        <end position="365"/>
    </location>
</feature>
<proteinExistence type="predicted"/>
<feature type="region of interest" description="Disordered" evidence="2">
    <location>
        <begin position="124"/>
        <end position="146"/>
    </location>
</feature>
<dbReference type="SMART" id="SM00164">
    <property type="entry name" value="TBC"/>
    <property type="match status" value="1"/>
</dbReference>
<feature type="compositionally biased region" description="Polar residues" evidence="2">
    <location>
        <begin position="276"/>
        <end position="292"/>
    </location>
</feature>
<sequence length="872" mass="96012">MTGLAIVPAPVHLSLFDDPEAAFAHKHHRRRRTRHSFCITIPEGDHVPVHSLTKHKHHKAAAGPGPTVADNKQSFQPPTVKAIPDTSSDSDSQGDGTFLVRNKPAGPVPRVHSLITAVQSRNYPIDMNVPDSPPDLSSSKSSKSSSSFRSSILSETLSAENVTHFEDISLDEKRDSYDFHTHKDARSRPPTRPLHSMMGSRRKLAHTVDNVRSVHIAQNRSGPMGRPLDERSTNMPVRQMRPGFRTTSGGHAQRSPNMSGDSRSPSPTKGLMHNGLQRSGRSIPGTNSNNFLSAGMNRRKTWAPGRKTVKQLEDEYHDSDEEVPDDAVIWNVPISPLEPFTAASRDPSPRRKSSQSSLSSNGSAPVQKYPSAPNTAVTAPQVSPRLLTLPRSATTGSFPADAVTDLYSLRERHKSWTNELSEEARLVSAALEAHAYARPSIDSKFNTPSGSPPNSAVSRRQSDVTNLTLPPIQKSNVMIDPLPISKEKEAVLARTRPSWLPPKNKKEEAKHLKEWEKMMAHSAIADRRRAAKQLEELESTRQTQDNVERIWEDHVLPHWDTVIREPRTRELWWRGVNPKIRGQVWKRAIGNSLHLTPVSFAKALERSSSLPEEVVKTIATNAATAFPETGLFKADTPMHASLVGLLKAYAAYRPETGYKPSMTRIAALLLLNMSPEDAFIALANVLNRALPNAFLTNDRQGVDKWVGLVFSTMKYKFPKLHDHLLQKCAVGESEEVERIDSVAASPLETVLSPPLERAGSASLSGSRPTSRAGRSAVSGGGKVQGEELVRPMMETLFTGHLELEVLSRIWDVYVFEGDKVLVRAFVGALGLLERGLYGTREEVMGVIGEREGAVELGSPEVVVKGVREAGKR</sequence>
<reference evidence="4 5" key="1">
    <citation type="submission" date="2017-05" db="EMBL/GenBank/DDBJ databases">
        <title>Draft genome sequence of Elsinoe australis.</title>
        <authorList>
            <person name="Cheng Q."/>
        </authorList>
    </citation>
    <scope>NUCLEOTIDE SEQUENCE [LARGE SCALE GENOMIC DNA]</scope>
    <source>
        <strain evidence="4 5">NL1</strain>
    </source>
</reference>
<dbReference type="InterPro" id="IPR000195">
    <property type="entry name" value="Rab-GAP-TBC_dom"/>
</dbReference>
<feature type="coiled-coil region" evidence="1">
    <location>
        <begin position="520"/>
        <end position="547"/>
    </location>
</feature>
<dbReference type="PANTHER" id="PTHR47219">
    <property type="entry name" value="RAB GTPASE-ACTIVATING PROTEIN 1-LIKE"/>
    <property type="match status" value="1"/>
</dbReference>
<feature type="compositionally biased region" description="Polar residues" evidence="2">
    <location>
        <begin position="372"/>
        <end position="381"/>
    </location>
</feature>
<dbReference type="Gene3D" id="1.10.472.80">
    <property type="entry name" value="Ypt/Rab-GAP domain of gyp1p, domain 3"/>
    <property type="match status" value="1"/>
</dbReference>
<accession>A0A2P7Z696</accession>
<feature type="region of interest" description="Disordered" evidence="2">
    <location>
        <begin position="756"/>
        <end position="782"/>
    </location>
</feature>
<dbReference type="EMBL" id="NHZQ01000305">
    <property type="protein sequence ID" value="PSK43719.1"/>
    <property type="molecule type" value="Genomic_DNA"/>
</dbReference>
<comment type="caution">
    <text evidence="4">The sequence shown here is derived from an EMBL/GenBank/DDBJ whole genome shotgun (WGS) entry which is preliminary data.</text>
</comment>
<organism evidence="4 5">
    <name type="scientific">Elsinoe australis</name>
    <dbReference type="NCBI Taxonomy" id="40998"/>
    <lineage>
        <taxon>Eukaryota</taxon>
        <taxon>Fungi</taxon>
        <taxon>Dikarya</taxon>
        <taxon>Ascomycota</taxon>
        <taxon>Pezizomycotina</taxon>
        <taxon>Dothideomycetes</taxon>
        <taxon>Dothideomycetidae</taxon>
        <taxon>Myriangiales</taxon>
        <taxon>Elsinoaceae</taxon>
        <taxon>Elsinoe</taxon>
    </lineage>
</organism>
<feature type="region of interest" description="Disordered" evidence="2">
    <location>
        <begin position="240"/>
        <end position="304"/>
    </location>
</feature>
<feature type="domain" description="Rab-GAP TBC" evidence="3">
    <location>
        <begin position="575"/>
        <end position="817"/>
    </location>
</feature>
<dbReference type="STRING" id="40998.A0A2P7Z696"/>
<gene>
    <name evidence="4" type="ORF">B9Z65_7233</name>
</gene>
<dbReference type="PANTHER" id="PTHR47219:SF9">
    <property type="entry name" value="GTPASE ACTIVATING PROTEIN AND CENTROSOME-ASSOCIATED, ISOFORM B"/>
    <property type="match status" value="1"/>
</dbReference>
<dbReference type="PROSITE" id="PS50086">
    <property type="entry name" value="TBC_RABGAP"/>
    <property type="match status" value="1"/>
</dbReference>
<keyword evidence="5" id="KW-1185">Reference proteome</keyword>
<evidence type="ECO:0000259" key="3">
    <source>
        <dbReference type="PROSITE" id="PS50086"/>
    </source>
</evidence>
<evidence type="ECO:0000256" key="1">
    <source>
        <dbReference type="SAM" id="Coils"/>
    </source>
</evidence>
<dbReference type="GO" id="GO:0005096">
    <property type="term" value="F:GTPase activator activity"/>
    <property type="evidence" value="ECO:0007669"/>
    <property type="project" value="TreeGrafter"/>
</dbReference>
<dbReference type="Gene3D" id="1.10.8.270">
    <property type="entry name" value="putative rabgap domain of human tbc1 domain family member 14 like domains"/>
    <property type="match status" value="1"/>
</dbReference>
<dbReference type="InterPro" id="IPR035969">
    <property type="entry name" value="Rab-GAP_TBC_sf"/>
</dbReference>